<evidence type="ECO:0000313" key="2">
    <source>
        <dbReference type="Proteomes" id="UP001322138"/>
    </source>
</evidence>
<keyword evidence="2" id="KW-1185">Reference proteome</keyword>
<proteinExistence type="predicted"/>
<accession>A0ABR0FYM4</accession>
<dbReference type="Proteomes" id="UP001322138">
    <property type="component" value="Unassembled WGS sequence"/>
</dbReference>
<dbReference type="GeneID" id="87890982"/>
<protein>
    <submittedName>
        <fullName evidence="1">Uncharacterized protein</fullName>
    </submittedName>
</protein>
<reference evidence="1 2" key="1">
    <citation type="journal article" date="2023" name="bioRxiv">
        <title>High-quality genome assemblies of four members of thePodospora anserinaspecies complex.</title>
        <authorList>
            <person name="Ament-Velasquez S.L."/>
            <person name="Vogan A.A."/>
            <person name="Wallerman O."/>
            <person name="Hartmann F."/>
            <person name="Gautier V."/>
            <person name="Silar P."/>
            <person name="Giraud T."/>
            <person name="Johannesson H."/>
        </authorList>
    </citation>
    <scope>NUCLEOTIDE SEQUENCE [LARGE SCALE GENOMIC DNA]</scope>
    <source>
        <strain evidence="1 2">CBS 112042</strain>
    </source>
</reference>
<gene>
    <name evidence="1" type="ORF">QC761_0010440</name>
</gene>
<name>A0ABR0FYM4_9PEZI</name>
<organism evidence="1 2">
    <name type="scientific">Podospora bellae-mahoneyi</name>
    <dbReference type="NCBI Taxonomy" id="2093777"/>
    <lineage>
        <taxon>Eukaryota</taxon>
        <taxon>Fungi</taxon>
        <taxon>Dikarya</taxon>
        <taxon>Ascomycota</taxon>
        <taxon>Pezizomycotina</taxon>
        <taxon>Sordariomycetes</taxon>
        <taxon>Sordariomycetidae</taxon>
        <taxon>Sordariales</taxon>
        <taxon>Podosporaceae</taxon>
        <taxon>Podospora</taxon>
    </lineage>
</organism>
<evidence type="ECO:0000313" key="1">
    <source>
        <dbReference type="EMBL" id="KAK4648367.1"/>
    </source>
</evidence>
<dbReference type="EMBL" id="JAFFGZ010000001">
    <property type="protein sequence ID" value="KAK4648367.1"/>
    <property type="molecule type" value="Genomic_DNA"/>
</dbReference>
<dbReference type="RefSeq" id="XP_062737343.1">
    <property type="nucleotide sequence ID" value="XM_062871911.1"/>
</dbReference>
<sequence>MARVTQPAEGEIPWHMWWPVKDQRGRRNKAFSAFGLGPFGDLPRAEHVPTHTVRSASSA</sequence>
<comment type="caution">
    <text evidence="1">The sequence shown here is derived from an EMBL/GenBank/DDBJ whole genome shotgun (WGS) entry which is preliminary data.</text>
</comment>